<accession>A0ACB8H7J7</accession>
<organism evidence="1 2">
    <name type="scientific">Psilocybe cubensis</name>
    <name type="common">Psychedelic mushroom</name>
    <name type="synonym">Stropharia cubensis</name>
    <dbReference type="NCBI Taxonomy" id="181762"/>
    <lineage>
        <taxon>Eukaryota</taxon>
        <taxon>Fungi</taxon>
        <taxon>Dikarya</taxon>
        <taxon>Basidiomycota</taxon>
        <taxon>Agaricomycotina</taxon>
        <taxon>Agaricomycetes</taxon>
        <taxon>Agaricomycetidae</taxon>
        <taxon>Agaricales</taxon>
        <taxon>Agaricineae</taxon>
        <taxon>Strophariaceae</taxon>
        <taxon>Psilocybe</taxon>
    </lineage>
</organism>
<dbReference type="Proteomes" id="UP000664032">
    <property type="component" value="Unassembled WGS sequence"/>
</dbReference>
<proteinExistence type="predicted"/>
<evidence type="ECO:0000313" key="1">
    <source>
        <dbReference type="EMBL" id="KAH9483647.1"/>
    </source>
</evidence>
<name>A0ACB8H7J7_PSICU</name>
<sequence>MSRTSIPDPQTLSRGKWEKYKGRRAALPNLFAFAMDSLFIFLYFVSLSASVVAQSSVVCVAGQCLQGISNTTFGVKLSGTAGSVLLLPGQYTSTTNPQLVHSLLTSPSASLSNSAGFNSSTTVSLPLNINLEPGIAVYAQSKYSGQAAFSSLPTSPLGNISTPLAANSLVLADNVWAIVSSSSSDNRVVLWDSVPDISQLPSGTSQSLSLVDLQSTACSPPCSGSSVCSASGTCICPAGFTGSSCESCADGFFGPTCQPCPSGCTSCDQGISGSGRCLTPAVPNAPSTCSCLNGQCGSNGQCTCNPGWVANTNGTACAKCAPGFFLTSTGDCKVCQLGCTSCADTTGTCISCDEGLTQDANDGTKCSPLTPKTSAGNVCPDGSFVNGASCSLCSPSCQTCSGPSSNDCIICASGQFRLNGNCVGTDSNGVCQGSNGMVADNVKKECDTCGAKCTSCRIPNFTLASTFDQAQCTDCLPGFVLSEGKCVASCPTGSFVSPQDNLTCTACSSTCGTCVGAADFCLTCKPGQLASSGQCVSTCPSNTFASSGSCIKCHPDCASCSGPSFNQCSTCPPDRPVLTNGRCLPTCAKAQFFDPTTSSCQACDSSCSSCSGAGPSNCLACASTTQVLRGGSCVSANCNGASNVVPGLGVCLSELVQAPSRTDPNAPPLPSISGLGDPTVINTRRPLAWWQILLMALGCAFIFVVIVMLWRRRAKKQRAKRTAMFAAAKKIDRPGRWRDRLVRFGERFFGHRDRLHKMRGAQRDADMLPVAYNHHDRHLANSRPQSLASYRQDIKLKPILVTRKPAPPVQNEQSKKKRDSNDSDSLLDAYAYSTRSRSSYSPSSLPGLDDRHQYRQRSRERRIEHDSLYAEVTGVRRNTPEPRQPLKRDVSGLSRLSNNTVDTYANRREVSTKEGVLVDIGEERSTPAFPLQMTVPLSSTNTGASSSNHNLLYNLGMPVTEAQAYAMANRPALGTNLSPPVLGPAMTGGGGSVMPIPIHLGPGSNMTPGSYWLTPVAPLPTGTPQQQQQDPYPSVDTVVLQPMMTGTSSRNPFRQGHF</sequence>
<reference evidence="1" key="1">
    <citation type="submission" date="2021-10" db="EMBL/GenBank/DDBJ databases">
        <title>Psilocybe cubensis genome.</title>
        <authorList>
            <person name="Mckernan K.J."/>
            <person name="Crawford S."/>
            <person name="Trippe A."/>
            <person name="Kane L.T."/>
            <person name="Mclaughlin S."/>
        </authorList>
    </citation>
    <scope>NUCLEOTIDE SEQUENCE</scope>
    <source>
        <strain evidence="1">MGC-MH-2018</strain>
    </source>
</reference>
<gene>
    <name evidence="1" type="ORF">JR316_0003117</name>
</gene>
<comment type="caution">
    <text evidence="1">The sequence shown here is derived from an EMBL/GenBank/DDBJ whole genome shotgun (WGS) entry which is preliminary data.</text>
</comment>
<protein>
    <submittedName>
        <fullName evidence="1">Furin-like protease 2</fullName>
    </submittedName>
</protein>
<keyword evidence="2" id="KW-1185">Reference proteome</keyword>
<evidence type="ECO:0000313" key="2">
    <source>
        <dbReference type="Proteomes" id="UP000664032"/>
    </source>
</evidence>
<dbReference type="EMBL" id="JAFIQS020000003">
    <property type="protein sequence ID" value="KAH9483647.1"/>
    <property type="molecule type" value="Genomic_DNA"/>
</dbReference>